<dbReference type="PANTHER" id="PTHR40572">
    <property type="entry name" value="PROTEIN BAX"/>
    <property type="match status" value="1"/>
</dbReference>
<dbReference type="Proteomes" id="UP000031163">
    <property type="component" value="Chromosome"/>
</dbReference>
<reference evidence="2 3" key="1">
    <citation type="journal article" date="2014" name="Genome Biol. Evol.">
        <title>Comparative Genomics of the Campylobacter lari Group.</title>
        <authorList>
            <person name="Miller W.G."/>
            <person name="Yee E."/>
            <person name="Chapman M.H."/>
            <person name="Smith T.P."/>
            <person name="Bono J.L."/>
            <person name="Huynh S."/>
            <person name="Parker C.T."/>
            <person name="Vandamme P."/>
            <person name="Luong K."/>
            <person name="Korlach J."/>
        </authorList>
    </citation>
    <scope>NUCLEOTIDE SEQUENCE [LARGE SCALE GENOMIC DNA]</scope>
    <source>
        <strain evidence="2 3">NCTC 12927</strain>
    </source>
</reference>
<dbReference type="HOGENOM" id="CLU_061344_1_0_7"/>
<name>A0A0A8GZ95_9BACT</name>
<dbReference type="GeneID" id="74430879"/>
<evidence type="ECO:0000313" key="3">
    <source>
        <dbReference type="Proteomes" id="UP000031163"/>
    </source>
</evidence>
<proteinExistence type="predicted"/>
<gene>
    <name evidence="2" type="ORF">CINS_0057</name>
</gene>
<dbReference type="EMBL" id="CP007770">
    <property type="protein sequence ID" value="AJC87066.1"/>
    <property type="molecule type" value="Genomic_DNA"/>
</dbReference>
<feature type="domain" description="Mannosyl-glycoprotein endo-beta-N-acetylglucosamidase-like" evidence="1">
    <location>
        <begin position="99"/>
        <end position="230"/>
    </location>
</feature>
<protein>
    <submittedName>
        <fullName evidence="2">Putative FlgJ-related protein (Bax domain)</fullName>
    </submittedName>
</protein>
<accession>A0A0A8GZ95</accession>
<dbReference type="InterPro" id="IPR053195">
    <property type="entry name" value="Bax-like"/>
</dbReference>
<organism evidence="2 3">
    <name type="scientific">Campylobacter insulaenigrae NCTC 12927</name>
    <dbReference type="NCBI Taxonomy" id="1031564"/>
    <lineage>
        <taxon>Bacteria</taxon>
        <taxon>Pseudomonadati</taxon>
        <taxon>Campylobacterota</taxon>
        <taxon>Epsilonproteobacteria</taxon>
        <taxon>Campylobacterales</taxon>
        <taxon>Campylobacteraceae</taxon>
        <taxon>Campylobacter</taxon>
    </lineage>
</organism>
<dbReference type="KEGG" id="cis:CINS_0057"/>
<dbReference type="AlphaFoldDB" id="A0A0A8GZ95"/>
<dbReference type="InterPro" id="IPR002901">
    <property type="entry name" value="MGlyc_endo_b_GlcNAc-like_dom"/>
</dbReference>
<evidence type="ECO:0000313" key="2">
    <source>
        <dbReference type="EMBL" id="AJC87066.1"/>
    </source>
</evidence>
<dbReference type="STRING" id="1031564.CINS_0057"/>
<dbReference type="PANTHER" id="PTHR40572:SF1">
    <property type="entry name" value="PROTEIN BAX"/>
    <property type="match status" value="1"/>
</dbReference>
<dbReference type="Gene3D" id="1.10.530.10">
    <property type="match status" value="1"/>
</dbReference>
<dbReference type="GO" id="GO:0004040">
    <property type="term" value="F:amidase activity"/>
    <property type="evidence" value="ECO:0007669"/>
    <property type="project" value="InterPro"/>
</dbReference>
<evidence type="ECO:0000259" key="1">
    <source>
        <dbReference type="Pfam" id="PF01832"/>
    </source>
</evidence>
<dbReference type="Pfam" id="PF01832">
    <property type="entry name" value="Glucosaminidase"/>
    <property type="match status" value="1"/>
</dbReference>
<sequence length="235" mass="27642">MKLIIIFLVSCILLQAKFIPGFNEDFYTLDINQKREVFIGKISTLLDNSFKDIENEQEFVNNFFHEALKLNFRNLNPIALNRLIELKEKYRIKNLYNIQEYQEKIQKVPKSLAIAQAIIESATGTSRFAKEANNLFGEWTWGDKGLIPKERSVNKTHKIKVFDTLQESVDSYILNLNRHNAYEDFRMWRKNVLEKGEKLDGKEAAIHLEKYSEIKNKYTQLILAIIKKHELDKVD</sequence>
<dbReference type="RefSeq" id="WP_039648866.1">
    <property type="nucleotide sequence ID" value="NZ_CP007770.1"/>
</dbReference>